<feature type="transmembrane region" description="Helical" evidence="1">
    <location>
        <begin position="734"/>
        <end position="759"/>
    </location>
</feature>
<gene>
    <name evidence="4" type="ORF">ACFSR1_00075</name>
</gene>
<keyword evidence="1" id="KW-0472">Membrane</keyword>
<dbReference type="InterPro" id="IPR000792">
    <property type="entry name" value="Tscrpt_reg_LuxR_C"/>
</dbReference>
<feature type="domain" description="HTH luxR-type" evidence="3">
    <location>
        <begin position="877"/>
        <end position="934"/>
    </location>
</feature>
<dbReference type="Gene3D" id="2.60.40.10">
    <property type="entry name" value="Immunoglobulins"/>
    <property type="match status" value="1"/>
</dbReference>
<dbReference type="Pfam" id="PF07495">
    <property type="entry name" value="Y_Y_Y"/>
    <property type="match status" value="1"/>
</dbReference>
<dbReference type="Pfam" id="PF07494">
    <property type="entry name" value="Reg_prop"/>
    <property type="match status" value="1"/>
</dbReference>
<dbReference type="InterPro" id="IPR011110">
    <property type="entry name" value="Reg_prop"/>
</dbReference>
<dbReference type="EMBL" id="JBHULE010000001">
    <property type="protein sequence ID" value="MFD2561043.1"/>
    <property type="molecule type" value="Genomic_DNA"/>
</dbReference>
<proteinExistence type="predicted"/>
<dbReference type="RefSeq" id="WP_378288401.1">
    <property type="nucleotide sequence ID" value="NZ_JBHULE010000001.1"/>
</dbReference>
<reference evidence="5" key="1">
    <citation type="journal article" date="2019" name="Int. J. Syst. Evol. Microbiol.">
        <title>The Global Catalogue of Microorganisms (GCM) 10K type strain sequencing project: providing services to taxonomists for standard genome sequencing and annotation.</title>
        <authorList>
            <consortium name="The Broad Institute Genomics Platform"/>
            <consortium name="The Broad Institute Genome Sequencing Center for Infectious Disease"/>
            <person name="Wu L."/>
            <person name="Ma J."/>
        </authorList>
    </citation>
    <scope>NUCLEOTIDE SEQUENCE [LARGE SCALE GENOMIC DNA]</scope>
    <source>
        <strain evidence="5">KCTC 52274</strain>
    </source>
</reference>
<comment type="caution">
    <text evidence="4">The sequence shown here is derived from an EMBL/GenBank/DDBJ whole genome shotgun (WGS) entry which is preliminary data.</text>
</comment>
<organism evidence="4 5">
    <name type="scientific">Aquimarina rubra</name>
    <dbReference type="NCBI Taxonomy" id="1920033"/>
    <lineage>
        <taxon>Bacteria</taxon>
        <taxon>Pseudomonadati</taxon>
        <taxon>Bacteroidota</taxon>
        <taxon>Flavobacteriia</taxon>
        <taxon>Flavobacteriales</taxon>
        <taxon>Flavobacteriaceae</taxon>
        <taxon>Aquimarina</taxon>
    </lineage>
</organism>
<dbReference type="InterPro" id="IPR036388">
    <property type="entry name" value="WH-like_DNA-bd_sf"/>
</dbReference>
<keyword evidence="1" id="KW-1133">Transmembrane helix</keyword>
<dbReference type="InterPro" id="IPR015943">
    <property type="entry name" value="WD40/YVTN_repeat-like_dom_sf"/>
</dbReference>
<dbReference type="SMART" id="SM00421">
    <property type="entry name" value="HTH_LUXR"/>
    <property type="match status" value="1"/>
</dbReference>
<evidence type="ECO:0000313" key="4">
    <source>
        <dbReference type="EMBL" id="MFD2561043.1"/>
    </source>
</evidence>
<feature type="signal peptide" evidence="2">
    <location>
        <begin position="1"/>
        <end position="21"/>
    </location>
</feature>
<evidence type="ECO:0000256" key="2">
    <source>
        <dbReference type="SAM" id="SignalP"/>
    </source>
</evidence>
<name>A0ABW5LBK7_9FLAO</name>
<dbReference type="SUPFAM" id="SSF46894">
    <property type="entry name" value="C-terminal effector domain of the bipartite response regulators"/>
    <property type="match status" value="1"/>
</dbReference>
<protein>
    <submittedName>
        <fullName evidence="4">Triple tyrosine motif-containing protein</fullName>
    </submittedName>
</protein>
<dbReference type="InterPro" id="IPR013783">
    <property type="entry name" value="Ig-like_fold"/>
</dbReference>
<keyword evidence="2" id="KW-0732">Signal</keyword>
<dbReference type="Proteomes" id="UP001597319">
    <property type="component" value="Unassembled WGS sequence"/>
</dbReference>
<evidence type="ECO:0000259" key="3">
    <source>
        <dbReference type="SMART" id="SM00421"/>
    </source>
</evidence>
<dbReference type="Gene3D" id="1.10.10.10">
    <property type="entry name" value="Winged helix-like DNA-binding domain superfamily/Winged helix DNA-binding domain"/>
    <property type="match status" value="1"/>
</dbReference>
<sequence>MGFNKVISFFAIVVLCVCATAQELPPIQNYSPQDYHAENQNWAISQSSEKLIYVANNKGLLEFDGSTWKLYAAPNESIIRSVKVVGDRVYTGCYMEFGYWQKDALGVLQYTSISQKINIKLIDDEEFWNIIDIDDSIIFQSLKRIYIYNVKDGSINTIYSDNTITKIFEVGGSIYFQIINKGLFKIEYGKDVLVVEDEVVKNSEVVNVFGTDKNLTILTRDNGFYRFKNKKLTKWDISTVNLLSGISIYNAIRLKDSSFLLGTISRGLIYLSKEGDFLYKVDQNKGLLNNTILSLFEDVDNNIWLGLDNGISYINLNSPFKIYSDNLGILGSVYASATTNDNLYLGTNQGLFYKKRQSNDDFKFVKGTQGQVWDLQNIDGTLFCGHNAGTFIIDNNQVKKVSNVPGTWKISKINDKPELLLQGNYDGLYVLKKVNNNWQLRNKIRGFNNSSRYFEVVKNEIFVNHEYNGVFRIKVDTDFFETRNVTIDTSIKGSNSGLIRYDDNLLYAFKKGILKYDNVKKKFVRDSLLSTIYSDEEYVSGKLIVDKRNQNLWVFTNSNISFVTQEMLTNSLKINKIPITKEERKSVAGYESVMNFENRNTYLLGTSSGYLTVDIDNLNVKSFKVQIGNITNGSTKRNKEEIKFIDKNLEGDFKSTENNLKISFYAPEFNKFVKPKYQFQLLGIYDDWSEWSENPTAFFENLPFGSYTFNVKSKIGNEVSDNTASYSFKIGKPWYITNIMLTIYLLATILFSVFMHIMYKRYYKKKQQELIEKNKRKLELTKVRNEKEIIRIKNEQLRKEFKVKSKELAASTIDVAKKNELLTQIKNQLTKISDKASVKQVIGVIDKNLDHNDNWEMFKEAFNNVDRKFLKKLKKTHPDLSPNDLKLCAYLRLNLSSKEIAPLFNISARSVEIKRYRLRKKLNLQHEENLVNYILEL</sequence>
<dbReference type="InterPro" id="IPR016032">
    <property type="entry name" value="Sig_transdc_resp-reg_C-effctor"/>
</dbReference>
<accession>A0ABW5LBK7</accession>
<evidence type="ECO:0000313" key="5">
    <source>
        <dbReference type="Proteomes" id="UP001597319"/>
    </source>
</evidence>
<evidence type="ECO:0000256" key="1">
    <source>
        <dbReference type="SAM" id="Phobius"/>
    </source>
</evidence>
<dbReference type="Gene3D" id="2.130.10.10">
    <property type="entry name" value="YVTN repeat-like/Quinoprotein amine dehydrogenase"/>
    <property type="match status" value="1"/>
</dbReference>
<keyword evidence="5" id="KW-1185">Reference proteome</keyword>
<feature type="chain" id="PRO_5047148499" evidence="2">
    <location>
        <begin position="22"/>
        <end position="937"/>
    </location>
</feature>
<keyword evidence="1" id="KW-0812">Transmembrane</keyword>
<dbReference type="InterPro" id="IPR011123">
    <property type="entry name" value="Y_Y_Y"/>
</dbReference>